<dbReference type="AlphaFoldDB" id="A0A849AAY7"/>
<feature type="region of interest" description="Disordered" evidence="1">
    <location>
        <begin position="223"/>
        <end position="293"/>
    </location>
</feature>
<name>A0A849AAY7_9ACTN</name>
<accession>A0A849AAY7</accession>
<feature type="compositionally biased region" description="Low complexity" evidence="1">
    <location>
        <begin position="223"/>
        <end position="247"/>
    </location>
</feature>
<dbReference type="EMBL" id="JABEND010000006">
    <property type="protein sequence ID" value="NNG36308.1"/>
    <property type="molecule type" value="Genomic_DNA"/>
</dbReference>
<keyword evidence="3" id="KW-1185">Reference proteome</keyword>
<gene>
    <name evidence="2" type="ORF">HKD39_11400</name>
</gene>
<sequence>MSTIGELGETLALDPNAPRPPFPLALRLPSAWSILDTNPQTWERSAERMIDTTFHGSRLPAGERRQVMGFFEQLVADCQRAGASVSLILVGRLADTAAESGTSRPARQRGRAASLGLHLAFRNDNQPATVGRIRDQLPRTGTITDLQSGVGPALLHAERTTMVPPGASEVVALTSLQAYIPIPDTSWTAIFASASAFPELTPALQQLLTEVVADFRLADSDTGPASGADAAADGSPAAGADGSPAPDESAGYERRDTRKGPGIERGFTTFVQRRLTGGQPDADNRADPGQGQR</sequence>
<feature type="compositionally biased region" description="Basic and acidic residues" evidence="1">
    <location>
        <begin position="251"/>
        <end position="262"/>
    </location>
</feature>
<comment type="caution">
    <text evidence="2">The sequence shown here is derived from an EMBL/GenBank/DDBJ whole genome shotgun (WGS) entry which is preliminary data.</text>
</comment>
<dbReference type="Proteomes" id="UP000562984">
    <property type="component" value="Unassembled WGS sequence"/>
</dbReference>
<evidence type="ECO:0000256" key="1">
    <source>
        <dbReference type="SAM" id="MobiDB-lite"/>
    </source>
</evidence>
<evidence type="ECO:0000313" key="3">
    <source>
        <dbReference type="Proteomes" id="UP000562984"/>
    </source>
</evidence>
<protein>
    <submittedName>
        <fullName evidence="2">Uncharacterized protein</fullName>
    </submittedName>
</protein>
<reference evidence="2 3" key="1">
    <citation type="submission" date="2020-05" db="EMBL/GenBank/DDBJ databases">
        <title>Nakamurella sp. DB0629 isolated from air conditioner.</title>
        <authorList>
            <person name="Kim D.H."/>
            <person name="Kim D.-U."/>
        </authorList>
    </citation>
    <scope>NUCLEOTIDE SEQUENCE [LARGE SCALE GENOMIC DNA]</scope>
    <source>
        <strain evidence="2 3">DB0629</strain>
    </source>
</reference>
<evidence type="ECO:0000313" key="2">
    <source>
        <dbReference type="EMBL" id="NNG36308.1"/>
    </source>
</evidence>
<dbReference type="RefSeq" id="WP_171200012.1">
    <property type="nucleotide sequence ID" value="NZ_JABEND010000006.1"/>
</dbReference>
<organism evidence="2 3">
    <name type="scientific">Nakamurella aerolata</name>
    <dbReference type="NCBI Taxonomy" id="1656892"/>
    <lineage>
        <taxon>Bacteria</taxon>
        <taxon>Bacillati</taxon>
        <taxon>Actinomycetota</taxon>
        <taxon>Actinomycetes</taxon>
        <taxon>Nakamurellales</taxon>
        <taxon>Nakamurellaceae</taxon>
        <taxon>Nakamurella</taxon>
    </lineage>
</organism>
<proteinExistence type="predicted"/>